<dbReference type="Gene3D" id="1.25.40.10">
    <property type="entry name" value="Tetratricopeptide repeat domain"/>
    <property type="match status" value="1"/>
</dbReference>
<reference evidence="1" key="1">
    <citation type="submission" date="2019-07" db="EMBL/GenBank/DDBJ databases">
        <title>Phylogenomic Reclassification of ATCC Bacillus Strains and Various Taxa within the Genus Bacillus.</title>
        <authorList>
            <person name="Riojas M.A."/>
            <person name="Frank A.M."/>
            <person name="Fenn S.L."/>
            <person name="King S.P."/>
            <person name="Brower S.M."/>
            <person name="Hazbon M.H."/>
        </authorList>
    </citation>
    <scope>NUCLEOTIDE SEQUENCE</scope>
    <source>
        <strain evidence="1">NR-12239</strain>
    </source>
</reference>
<dbReference type="AlphaFoldDB" id="A0AAJ3RCV7"/>
<name>A0AAJ3RCV7_9BACI</name>
<sequence length="443" mass="52949">MAQAVSLQDLCKELEKEELIALVKHLADQYMDIDMAVMEWYALQKGTEKKAPVSNKLLWEYWDRAEAIISDFNDYGGGPEHLEYDVYEYLEKMTDVLSQYSISTEEKKLLINRVFTQYAIGNSGFDDVLMDKIYEICESDSDWRHMVQLLQKHPSDWNRTLIMRIYKDQLQDGEAYLELRLQSLKYGMDYWDLVTYYLSQSQIDQAVEVAEAGVENGQGRQTELFAFLLDYYAEQEKLNQLQALIDRAFQKQSDIDLIRDRAFIYFKQKNDYEEGKNILIRAFRTDYRDKSHYEDFHFMKEHLAAEDWAEVQDEMIGIVQKESTKDYLEICYDSEMYEEILEVILDTRRIAFESPYTNFDDLADKLIDKYPREIIEYYWIKGCLLIQNGNRKRYKQAIKHFEKVKDIYETKLQEQDVWKKRLEALKIQHKTKRALLDELRVIE</sequence>
<proteinExistence type="predicted"/>
<accession>A0AAJ3RCV7</accession>
<gene>
    <name evidence="1" type="ORF">FOS08_18385</name>
</gene>
<organism evidence="1 2">
    <name type="scientific">Bacillus pseudomycoides</name>
    <dbReference type="NCBI Taxonomy" id="64104"/>
    <lineage>
        <taxon>Bacteria</taxon>
        <taxon>Bacillati</taxon>
        <taxon>Bacillota</taxon>
        <taxon>Bacilli</taxon>
        <taxon>Bacillales</taxon>
        <taxon>Bacillaceae</taxon>
        <taxon>Bacillus</taxon>
        <taxon>Bacillus cereus group</taxon>
    </lineage>
</organism>
<evidence type="ECO:0000313" key="2">
    <source>
        <dbReference type="Proteomes" id="UP001248134"/>
    </source>
</evidence>
<protein>
    <submittedName>
        <fullName evidence="1">Uncharacterized protein</fullName>
    </submittedName>
</protein>
<dbReference type="Proteomes" id="UP001248134">
    <property type="component" value="Unassembled WGS sequence"/>
</dbReference>
<dbReference type="InterPro" id="IPR011990">
    <property type="entry name" value="TPR-like_helical_dom_sf"/>
</dbReference>
<dbReference type="EMBL" id="VLYX01000021">
    <property type="protein sequence ID" value="MDR4327806.1"/>
    <property type="molecule type" value="Genomic_DNA"/>
</dbReference>
<evidence type="ECO:0000313" key="1">
    <source>
        <dbReference type="EMBL" id="MDR4327806.1"/>
    </source>
</evidence>
<comment type="caution">
    <text evidence="1">The sequence shown here is derived from an EMBL/GenBank/DDBJ whole genome shotgun (WGS) entry which is preliminary data.</text>
</comment>
<dbReference type="RefSeq" id="WP_003210264.1">
    <property type="nucleotide sequence ID" value="NZ_CM000744.1"/>
</dbReference>